<keyword evidence="1" id="KW-0472">Membrane</keyword>
<keyword evidence="1" id="KW-1133">Transmembrane helix</keyword>
<evidence type="ECO:0000313" key="3">
    <source>
        <dbReference type="Proteomes" id="UP000092445"/>
    </source>
</evidence>
<evidence type="ECO:0000256" key="1">
    <source>
        <dbReference type="SAM" id="Phobius"/>
    </source>
</evidence>
<feature type="transmembrane region" description="Helical" evidence="1">
    <location>
        <begin position="6"/>
        <end position="24"/>
    </location>
</feature>
<accession>A0A1B0AJB3</accession>
<dbReference type="VEuPathDB" id="VectorBase:GPAI047656"/>
<reference evidence="3" key="1">
    <citation type="submission" date="2014-03" db="EMBL/GenBank/DDBJ databases">
        <authorList>
            <person name="Aksoy S."/>
            <person name="Warren W."/>
            <person name="Wilson R.K."/>
        </authorList>
    </citation>
    <scope>NUCLEOTIDE SEQUENCE [LARGE SCALE GENOMIC DNA]</scope>
    <source>
        <strain evidence="3">IAEA</strain>
    </source>
</reference>
<reference evidence="2" key="2">
    <citation type="submission" date="2020-05" db="UniProtKB">
        <authorList>
            <consortium name="EnsemblMetazoa"/>
        </authorList>
    </citation>
    <scope>IDENTIFICATION</scope>
    <source>
        <strain evidence="2">IAEA</strain>
    </source>
</reference>
<proteinExistence type="predicted"/>
<keyword evidence="1" id="KW-0812">Transmembrane</keyword>
<dbReference type="AlphaFoldDB" id="A0A1B0AJB3"/>
<evidence type="ECO:0000313" key="2">
    <source>
        <dbReference type="EnsemblMetazoa" id="GPAI047656-PA"/>
    </source>
</evidence>
<organism evidence="2 3">
    <name type="scientific">Glossina pallidipes</name>
    <name type="common">Tsetse fly</name>
    <dbReference type="NCBI Taxonomy" id="7398"/>
    <lineage>
        <taxon>Eukaryota</taxon>
        <taxon>Metazoa</taxon>
        <taxon>Ecdysozoa</taxon>
        <taxon>Arthropoda</taxon>
        <taxon>Hexapoda</taxon>
        <taxon>Insecta</taxon>
        <taxon>Pterygota</taxon>
        <taxon>Neoptera</taxon>
        <taxon>Endopterygota</taxon>
        <taxon>Diptera</taxon>
        <taxon>Brachycera</taxon>
        <taxon>Muscomorpha</taxon>
        <taxon>Hippoboscoidea</taxon>
        <taxon>Glossinidae</taxon>
        <taxon>Glossina</taxon>
    </lineage>
</organism>
<keyword evidence="3" id="KW-1185">Reference proteome</keyword>
<name>A0A1B0AJB3_GLOPL</name>
<protein>
    <submittedName>
        <fullName evidence="2">Uncharacterized protein</fullName>
    </submittedName>
</protein>
<sequence>MEFDDAVLRLWLLWGVSSIFILNFNPPNRHRDDMTIIRHYRVDTINNTLNELELECLRIEDFTFDLMGFLFGDPVVTFNIFTIIHTKRLDKLLICDFILSRQEFRSQRGC</sequence>
<dbReference type="EnsemblMetazoa" id="GPAI047656-RA">
    <property type="protein sequence ID" value="GPAI047656-PA"/>
    <property type="gene ID" value="GPAI047656"/>
</dbReference>
<dbReference type="Proteomes" id="UP000092445">
    <property type="component" value="Unassembled WGS sequence"/>
</dbReference>